<dbReference type="PANTHER" id="PTHR34365">
    <property type="entry name" value="ENOLASE (DUF1399)"/>
    <property type="match status" value="1"/>
</dbReference>
<dbReference type="InterPro" id="IPR009836">
    <property type="entry name" value="GRDP-like"/>
</dbReference>
<dbReference type="RefSeq" id="XP_020117308.1">
    <property type="nucleotide sequence ID" value="XM_020262448.1"/>
</dbReference>
<dbReference type="EMBL" id="LFMY01000012">
    <property type="protein sequence ID" value="OKL57187.1"/>
    <property type="molecule type" value="Genomic_DNA"/>
</dbReference>
<feature type="region of interest" description="Disordered" evidence="1">
    <location>
        <begin position="824"/>
        <end position="855"/>
    </location>
</feature>
<dbReference type="PANTHER" id="PTHR34365:SF7">
    <property type="entry name" value="GLYCINE-RICH DOMAIN-CONTAINING PROTEIN 1"/>
    <property type="match status" value="1"/>
</dbReference>
<feature type="compositionally biased region" description="Low complexity" evidence="1">
    <location>
        <begin position="907"/>
        <end position="917"/>
    </location>
</feature>
<feature type="region of interest" description="Disordered" evidence="1">
    <location>
        <begin position="907"/>
        <end position="926"/>
    </location>
</feature>
<comment type="caution">
    <text evidence="2">The sequence shown here is derived from an EMBL/GenBank/DDBJ whole genome shotgun (WGS) entry which is preliminary data.</text>
</comment>
<dbReference type="GeneID" id="31007091"/>
<reference evidence="2 3" key="1">
    <citation type="submission" date="2015-06" db="EMBL/GenBank/DDBJ databases">
        <title>Talaromyces atroroseus IBT 11181 draft genome.</title>
        <authorList>
            <person name="Rasmussen K.B."/>
            <person name="Rasmussen S."/>
            <person name="Petersen B."/>
            <person name="Sicheritz-Ponten T."/>
            <person name="Mortensen U.H."/>
            <person name="Thrane U."/>
        </authorList>
    </citation>
    <scope>NUCLEOTIDE SEQUENCE [LARGE SCALE GENOMIC DNA]</scope>
    <source>
        <strain evidence="2 3">IBT 11181</strain>
    </source>
</reference>
<evidence type="ECO:0000313" key="3">
    <source>
        <dbReference type="Proteomes" id="UP000214365"/>
    </source>
</evidence>
<feature type="compositionally biased region" description="Polar residues" evidence="1">
    <location>
        <begin position="844"/>
        <end position="855"/>
    </location>
</feature>
<gene>
    <name evidence="2" type="ORF">UA08_07335</name>
</gene>
<organism evidence="2 3">
    <name type="scientific">Talaromyces atroroseus</name>
    <dbReference type="NCBI Taxonomy" id="1441469"/>
    <lineage>
        <taxon>Eukaryota</taxon>
        <taxon>Fungi</taxon>
        <taxon>Dikarya</taxon>
        <taxon>Ascomycota</taxon>
        <taxon>Pezizomycotina</taxon>
        <taxon>Eurotiomycetes</taxon>
        <taxon>Eurotiomycetidae</taxon>
        <taxon>Eurotiales</taxon>
        <taxon>Trichocomaceae</taxon>
        <taxon>Talaromyces</taxon>
        <taxon>Talaromyces sect. Trachyspermi</taxon>
    </lineage>
</organism>
<protein>
    <submittedName>
        <fullName evidence="2">Uncharacterized protein</fullName>
    </submittedName>
</protein>
<evidence type="ECO:0000313" key="2">
    <source>
        <dbReference type="EMBL" id="OKL57187.1"/>
    </source>
</evidence>
<accession>A0A225AUP1</accession>
<dbReference type="OrthoDB" id="4455544at2759"/>
<dbReference type="Pfam" id="PF07173">
    <property type="entry name" value="GRDP-like"/>
    <property type="match status" value="1"/>
</dbReference>
<proteinExistence type="predicted"/>
<sequence length="1428" mass="161629">MSRFRDIRLGFSKTKLRTQSTLVSAVHRENSSPAANDRNALQNALEEMYWEGARDELENIIRTLAIWQQPTFADVSVPDEDDDFVHGFDTFVDQRGLAKMDWTPDQPSTYLSSLKDAAMDRKAEYISSKIKSSVRKTLEAMPTFTRREKRVWMLLQAAGFLDIEKLIDGGPAAKKEKRPVVPQLDFSRDRPLDFYPMHCANTQCNAIITGSMFVSEDPKEPRVVCEGCYLRFFYGKESYIKRYKHCVLSEAITPEESRKICSCQQVAHFDEDNNPLPLFPVDSSAPHVAVRGTCQLCKLDDIVGIAKYNALRKATGVKETKKERKLNSAMHAIIMLETPRPPEKSVLSKFRQSSKFGHDRLDHLTPGSTTSTTVVTNPQADPDVPMFFKEYIDENPFANVHVRLRIGPLIIANGVLHTEDGAIVTLREAPVYHRRLSLSDKGKRSLMVTGSKEQKQWQHIHLGPRLTNYRAVLKQVVGAPFSGLLPQDDERALVCEILDASKSLSGQGTDLKEVLERLLELLMTMIGSRVKIYLSSIAERLWCPTTRLAWNSTHNNCQQFCDSLIDHNIFGGLTSNLAEPLYLMSFVCPDEGYLRPIVQNKFSVPAGLTQDYISQFYFGHSDKDADIIDTYQEYWSDWGAFGGPIYKYQNIFPWDCTEAYGRYPTCCGNCNMSKHVWAFPFDSWSMISHHLTREQHMYAPSSLSEPQITTEPSPQAWMRNRLNVLSASTKLYRAAAAMAKTAAFRSATAWLSSSSKPGSELRSLYPSLVRVKLGGIHRAQPFSHLLFDAKKHTTFFLADWAKRPPNQQVAAYEAAREERIRLADVPKPGAPPPPPLKAGGGSGFSSQLRGRSQNPIDLNESYTDAAFSSRTAASWSAGCAVSCGTSCGTGCGNSSCGGAAGSSTYPATSSTTYGSSSNDTQWPSNVDETRPPLTQGLLCTMSLLVTSTTHKLHQAAEAEIRKLKSWQSSEPLDDCWKLLDVGDTNDIDGQRPLIPAPSLFKSLTITTTTKARMGEDGYFLPTPAQCAAHLELLEVFFALRYNIVNSAALDTTFGVEHIYKKTKIRDNTFQDRRREKWEFYLKIAVQRFDTWIRAADKIVAEQVKEEKGVSLPYLPPLDVLMFWHACLLNPVDFENFCRDHELRIIRHVEFPWAEIHEAINTRTWTYELPKASREWTKYECQIEPDLFHYLVEIGATPTSPVAQTLSRFGEPKGQQAGSLWTTLKQIVLGERDNQFIKNLVQIQMDIQLPARVSMVENVKRQASFVDKMHSHLWIRSPAVGGTLRRAIDRYSKFLKLFQLYPDKMLVPTLDIDLVWHTHQCSAVLYEEYMRATTGRYINHDDKIDKKALGHGADETQHLFRTRFGHEYSVCLCWDCEMLTTALEKVDEKDETGLLDDLDMADFTEKVGQYVSYYRSEELRRRADLRIDI</sequence>
<name>A0A225AUP1_TALAT</name>
<evidence type="ECO:0000256" key="1">
    <source>
        <dbReference type="SAM" id="MobiDB-lite"/>
    </source>
</evidence>
<keyword evidence="3" id="KW-1185">Reference proteome</keyword>
<dbReference type="STRING" id="1441469.A0A225AUP1"/>
<dbReference type="Proteomes" id="UP000214365">
    <property type="component" value="Unassembled WGS sequence"/>
</dbReference>